<dbReference type="Pfam" id="PF02518">
    <property type="entry name" value="HATPase_c"/>
    <property type="match status" value="1"/>
</dbReference>
<dbReference type="InterPro" id="IPR036890">
    <property type="entry name" value="HATPase_C_sf"/>
</dbReference>
<keyword evidence="9" id="KW-1133">Transmembrane helix</keyword>
<proteinExistence type="predicted"/>
<feature type="transmembrane region" description="Helical" evidence="9">
    <location>
        <begin position="70"/>
        <end position="92"/>
    </location>
</feature>
<feature type="chain" id="PRO_5017573252" description="histidine kinase" evidence="10">
    <location>
        <begin position="18"/>
        <end position="533"/>
    </location>
</feature>
<feature type="transmembrane region" description="Helical" evidence="9">
    <location>
        <begin position="185"/>
        <end position="208"/>
    </location>
</feature>
<feature type="domain" description="Histidine kinase/HSP90-like ATPase" evidence="11">
    <location>
        <begin position="442"/>
        <end position="532"/>
    </location>
</feature>
<evidence type="ECO:0000256" key="2">
    <source>
        <dbReference type="ARBA" id="ARBA00012438"/>
    </source>
</evidence>
<organism evidence="12 13">
    <name type="scientific">Asanoa ferruginea</name>
    <dbReference type="NCBI Taxonomy" id="53367"/>
    <lineage>
        <taxon>Bacteria</taxon>
        <taxon>Bacillati</taxon>
        <taxon>Actinomycetota</taxon>
        <taxon>Actinomycetes</taxon>
        <taxon>Micromonosporales</taxon>
        <taxon>Micromonosporaceae</taxon>
        <taxon>Asanoa</taxon>
    </lineage>
</organism>
<dbReference type="GO" id="GO:0000155">
    <property type="term" value="F:phosphorelay sensor kinase activity"/>
    <property type="evidence" value="ECO:0007669"/>
    <property type="project" value="InterPro"/>
</dbReference>
<feature type="transmembrane region" description="Helical" evidence="9">
    <location>
        <begin position="228"/>
        <end position="251"/>
    </location>
</feature>
<keyword evidence="8" id="KW-0902">Two-component regulatory system</keyword>
<dbReference type="InterPro" id="IPR011712">
    <property type="entry name" value="Sig_transdc_His_kin_sub3_dim/P"/>
</dbReference>
<evidence type="ECO:0000256" key="8">
    <source>
        <dbReference type="ARBA" id="ARBA00023012"/>
    </source>
</evidence>
<dbReference type="Gene3D" id="1.20.5.1930">
    <property type="match status" value="1"/>
</dbReference>
<sequence>MRFRPIGLLLAAGAALAAAFELAPRALPMPTFGAYSEAKLHDAVGSALVEYWRSGTPALPVHLTTLVDYWFQWHAVKVAISALLVIVLALLTTALWQKYLHAQAWYAAVATAATVSTVFVIWVLSVNIQVTALPLIPLLGLLPGRTADGKLAQVLSQMHEGLTKSTSPHAGSPALTALLGQAERYQWVTAAILATLMVATGLASAHFWKRRFASDPSATRVRFMHSTLGVITALTACLLLLLTAGSVLAALEPATSLLGVIGAGVPDPHAPAPLSGWAWARRRAGLVGVPATIVTLYGISVLGGAQAAFAKWLLAPTGTEMNRQVEELARSRSRLVDSFEAERRRIERDLHDGAQQHLVLLTMKLGLAERHLADADGRAGELVGEAHEQARLALTTLRDQIRGIHPQILTDFGLAEAVRELAERCPIPVEVDLDLPRGLPPEIESTAYFVVSEALTNAVRHAAATRIQISGRRAEQRLALTIVDNGRGGAEPSLGTGMRGLADRVAVVAGTLEISSPQGGPTTVRIDLPCRYE</sequence>
<dbReference type="Gene3D" id="3.30.565.10">
    <property type="entry name" value="Histidine kinase-like ATPase, C-terminal domain"/>
    <property type="match status" value="1"/>
</dbReference>
<keyword evidence="7" id="KW-0067">ATP-binding</keyword>
<accession>A0A3D9ZDH3</accession>
<dbReference type="SMART" id="SM00387">
    <property type="entry name" value="HATPase_c"/>
    <property type="match status" value="1"/>
</dbReference>
<dbReference type="Pfam" id="PF07730">
    <property type="entry name" value="HisKA_3"/>
    <property type="match status" value="1"/>
</dbReference>
<dbReference type="EMBL" id="QUMQ01000001">
    <property type="protein sequence ID" value="REF94959.1"/>
    <property type="molecule type" value="Genomic_DNA"/>
</dbReference>
<feature type="signal peptide" evidence="10">
    <location>
        <begin position="1"/>
        <end position="17"/>
    </location>
</feature>
<evidence type="ECO:0000256" key="6">
    <source>
        <dbReference type="ARBA" id="ARBA00022777"/>
    </source>
</evidence>
<keyword evidence="4" id="KW-0808">Transferase</keyword>
<evidence type="ECO:0000256" key="5">
    <source>
        <dbReference type="ARBA" id="ARBA00022741"/>
    </source>
</evidence>
<evidence type="ECO:0000256" key="3">
    <source>
        <dbReference type="ARBA" id="ARBA00022553"/>
    </source>
</evidence>
<dbReference type="SUPFAM" id="SSF55874">
    <property type="entry name" value="ATPase domain of HSP90 chaperone/DNA topoisomerase II/histidine kinase"/>
    <property type="match status" value="1"/>
</dbReference>
<evidence type="ECO:0000256" key="10">
    <source>
        <dbReference type="SAM" id="SignalP"/>
    </source>
</evidence>
<evidence type="ECO:0000259" key="11">
    <source>
        <dbReference type="SMART" id="SM00387"/>
    </source>
</evidence>
<dbReference type="RefSeq" id="WP_203783010.1">
    <property type="nucleotide sequence ID" value="NZ_BONB01000001.1"/>
</dbReference>
<evidence type="ECO:0000256" key="1">
    <source>
        <dbReference type="ARBA" id="ARBA00000085"/>
    </source>
</evidence>
<feature type="transmembrane region" description="Helical" evidence="9">
    <location>
        <begin position="104"/>
        <end position="124"/>
    </location>
</feature>
<comment type="caution">
    <text evidence="12">The sequence shown here is derived from an EMBL/GenBank/DDBJ whole genome shotgun (WGS) entry which is preliminary data.</text>
</comment>
<comment type="catalytic activity">
    <reaction evidence="1">
        <text>ATP + protein L-histidine = ADP + protein N-phospho-L-histidine.</text>
        <dbReference type="EC" id="2.7.13.3"/>
    </reaction>
</comment>
<dbReference type="EC" id="2.7.13.3" evidence="2"/>
<keyword evidence="9" id="KW-0812">Transmembrane</keyword>
<dbReference type="Proteomes" id="UP000256913">
    <property type="component" value="Unassembled WGS sequence"/>
</dbReference>
<keyword evidence="3" id="KW-0597">Phosphoprotein</keyword>
<dbReference type="PANTHER" id="PTHR24421">
    <property type="entry name" value="NITRATE/NITRITE SENSOR PROTEIN NARX-RELATED"/>
    <property type="match status" value="1"/>
</dbReference>
<keyword evidence="9" id="KW-0472">Membrane</keyword>
<dbReference type="GO" id="GO:0046983">
    <property type="term" value="F:protein dimerization activity"/>
    <property type="evidence" value="ECO:0007669"/>
    <property type="project" value="InterPro"/>
</dbReference>
<dbReference type="InterPro" id="IPR050482">
    <property type="entry name" value="Sensor_HK_TwoCompSys"/>
</dbReference>
<protein>
    <recommendedName>
        <fullName evidence="2">histidine kinase</fullName>
        <ecNumber evidence="2">2.7.13.3</ecNumber>
    </recommendedName>
</protein>
<keyword evidence="10" id="KW-0732">Signal</keyword>
<keyword evidence="5" id="KW-0547">Nucleotide-binding</keyword>
<dbReference type="GO" id="GO:0005524">
    <property type="term" value="F:ATP binding"/>
    <property type="evidence" value="ECO:0007669"/>
    <property type="project" value="UniProtKB-KW"/>
</dbReference>
<evidence type="ECO:0000256" key="4">
    <source>
        <dbReference type="ARBA" id="ARBA00022679"/>
    </source>
</evidence>
<name>A0A3D9ZDH3_9ACTN</name>
<keyword evidence="13" id="KW-1185">Reference proteome</keyword>
<evidence type="ECO:0000256" key="7">
    <source>
        <dbReference type="ARBA" id="ARBA00022840"/>
    </source>
</evidence>
<evidence type="ECO:0000313" key="13">
    <source>
        <dbReference type="Proteomes" id="UP000256913"/>
    </source>
</evidence>
<reference evidence="12 13" key="1">
    <citation type="submission" date="2018-08" db="EMBL/GenBank/DDBJ databases">
        <title>Sequencing the genomes of 1000 actinobacteria strains.</title>
        <authorList>
            <person name="Klenk H.-P."/>
        </authorList>
    </citation>
    <scope>NUCLEOTIDE SEQUENCE [LARGE SCALE GENOMIC DNA]</scope>
    <source>
        <strain evidence="12 13">DSM 44099</strain>
    </source>
</reference>
<keyword evidence="6 12" id="KW-0418">Kinase</keyword>
<evidence type="ECO:0000313" key="12">
    <source>
        <dbReference type="EMBL" id="REF94959.1"/>
    </source>
</evidence>
<dbReference type="CDD" id="cd16917">
    <property type="entry name" value="HATPase_UhpB-NarQ-NarX-like"/>
    <property type="match status" value="1"/>
</dbReference>
<dbReference type="PANTHER" id="PTHR24421:SF10">
    <property type="entry name" value="NITRATE_NITRITE SENSOR PROTEIN NARQ"/>
    <property type="match status" value="1"/>
</dbReference>
<dbReference type="AlphaFoldDB" id="A0A3D9ZDH3"/>
<dbReference type="GO" id="GO:0016020">
    <property type="term" value="C:membrane"/>
    <property type="evidence" value="ECO:0007669"/>
    <property type="project" value="InterPro"/>
</dbReference>
<gene>
    <name evidence="12" type="ORF">DFJ67_0905</name>
</gene>
<dbReference type="InterPro" id="IPR003594">
    <property type="entry name" value="HATPase_dom"/>
</dbReference>
<evidence type="ECO:0000256" key="9">
    <source>
        <dbReference type="SAM" id="Phobius"/>
    </source>
</evidence>